<feature type="region of interest" description="Disordered" evidence="1">
    <location>
        <begin position="41"/>
        <end position="74"/>
    </location>
</feature>
<proteinExistence type="predicted"/>
<sequence>MSAIRPPATSILFPPHPGGQTPVRASRSDFFKAALDAVQAGGVESTTRPATPASSAAVQEERPARPGALLDIRV</sequence>
<evidence type="ECO:0000256" key="1">
    <source>
        <dbReference type="SAM" id="MobiDB-lite"/>
    </source>
</evidence>
<feature type="region of interest" description="Disordered" evidence="1">
    <location>
        <begin position="1"/>
        <end position="23"/>
    </location>
</feature>
<feature type="compositionally biased region" description="Low complexity" evidence="1">
    <location>
        <begin position="45"/>
        <end position="57"/>
    </location>
</feature>
<reference evidence="3" key="1">
    <citation type="journal article" date="2019" name="Int. J. Syst. Evol. Microbiol.">
        <title>The Global Catalogue of Microorganisms (GCM) 10K type strain sequencing project: providing services to taxonomists for standard genome sequencing and annotation.</title>
        <authorList>
            <consortium name="The Broad Institute Genomics Platform"/>
            <consortium name="The Broad Institute Genome Sequencing Center for Infectious Disease"/>
            <person name="Wu L."/>
            <person name="Ma J."/>
        </authorList>
    </citation>
    <scope>NUCLEOTIDE SEQUENCE [LARGE SCALE GENOMIC DNA]</scope>
    <source>
        <strain evidence="3">NBRC 110107</strain>
    </source>
</reference>
<evidence type="ECO:0000313" key="2">
    <source>
        <dbReference type="EMBL" id="GLS01184.1"/>
    </source>
</evidence>
<gene>
    <name evidence="2" type="ORF">GCM10007859_11950</name>
</gene>
<organism evidence="2 3">
    <name type="scientific">Brevundimonas denitrificans</name>
    <dbReference type="NCBI Taxonomy" id="1443434"/>
    <lineage>
        <taxon>Bacteria</taxon>
        <taxon>Pseudomonadati</taxon>
        <taxon>Pseudomonadota</taxon>
        <taxon>Alphaproteobacteria</taxon>
        <taxon>Caulobacterales</taxon>
        <taxon>Caulobacteraceae</taxon>
        <taxon>Brevundimonas</taxon>
    </lineage>
</organism>
<protein>
    <submittedName>
        <fullName evidence="2">Uncharacterized protein</fullName>
    </submittedName>
</protein>
<comment type="caution">
    <text evidence="2">The sequence shown here is derived from an EMBL/GenBank/DDBJ whole genome shotgun (WGS) entry which is preliminary data.</text>
</comment>
<keyword evidence="3" id="KW-1185">Reference proteome</keyword>
<dbReference type="RefSeq" id="WP_284222038.1">
    <property type="nucleotide sequence ID" value="NZ_BSOY01000020.1"/>
</dbReference>
<name>A0ABQ6BHN1_9CAUL</name>
<accession>A0ABQ6BHN1</accession>
<dbReference type="Proteomes" id="UP001156921">
    <property type="component" value="Unassembled WGS sequence"/>
</dbReference>
<dbReference type="EMBL" id="BSOY01000020">
    <property type="protein sequence ID" value="GLS01184.1"/>
    <property type="molecule type" value="Genomic_DNA"/>
</dbReference>
<evidence type="ECO:0000313" key="3">
    <source>
        <dbReference type="Proteomes" id="UP001156921"/>
    </source>
</evidence>